<evidence type="ECO:0000256" key="1">
    <source>
        <dbReference type="SAM" id="MobiDB-lite"/>
    </source>
</evidence>
<dbReference type="AlphaFoldDB" id="A0A6A6QTD1"/>
<gene>
    <name evidence="2" type="ORF">BU16DRAFT_561719</name>
</gene>
<organism evidence="2 3">
    <name type="scientific">Lophium mytilinum</name>
    <dbReference type="NCBI Taxonomy" id="390894"/>
    <lineage>
        <taxon>Eukaryota</taxon>
        <taxon>Fungi</taxon>
        <taxon>Dikarya</taxon>
        <taxon>Ascomycota</taxon>
        <taxon>Pezizomycotina</taxon>
        <taxon>Dothideomycetes</taxon>
        <taxon>Pleosporomycetidae</taxon>
        <taxon>Mytilinidiales</taxon>
        <taxon>Mytilinidiaceae</taxon>
        <taxon>Lophium</taxon>
    </lineage>
</organism>
<evidence type="ECO:0000313" key="3">
    <source>
        <dbReference type="Proteomes" id="UP000799750"/>
    </source>
</evidence>
<feature type="compositionally biased region" description="Acidic residues" evidence="1">
    <location>
        <begin position="164"/>
        <end position="181"/>
    </location>
</feature>
<accession>A0A6A6QTD1</accession>
<sequence>MAGENCVSMPSIQRLSTPEFATLSPESTTLSPGSARYSSGSPEAVKSTKKRLRETASPFDESEEDFSGPKRFCSLEGLPAWITEDVSNDEMTDANCEVTVVEYHLGSIEERVMVMDGGAPYIPAKDAQQTSSNHDAPETERWLHRDEDTKEAWAEALMQVLSPDEPDSDEEESWSESETSDESIPYWDPFQHDIWEVRERTEVPALKPPELPSLEEWRAMEGMGFDSADSDQEAQEARNEAEETASVCGVCEEGAWERGEGLIREEGEKSAWEQDAVPSEEELGDLMMADLIIPNYPDANQEEAWRNLKILDACSICGQSCSPIVCEGFANGAISEEGERLVHEQDTVPSEEERKAIMDALVPEYPDMDQEEAFYECHADKGS</sequence>
<protein>
    <submittedName>
        <fullName evidence="2">Uncharacterized protein</fullName>
    </submittedName>
</protein>
<dbReference type="Proteomes" id="UP000799750">
    <property type="component" value="Unassembled WGS sequence"/>
</dbReference>
<name>A0A6A6QTD1_9PEZI</name>
<feature type="region of interest" description="Disordered" evidence="1">
    <location>
        <begin position="162"/>
        <end position="186"/>
    </location>
</feature>
<feature type="region of interest" description="Disordered" evidence="1">
    <location>
        <begin position="1"/>
        <end position="70"/>
    </location>
</feature>
<feature type="compositionally biased region" description="Polar residues" evidence="1">
    <location>
        <begin position="24"/>
        <end position="41"/>
    </location>
</feature>
<dbReference type="EMBL" id="MU004189">
    <property type="protein sequence ID" value="KAF2495436.1"/>
    <property type="molecule type" value="Genomic_DNA"/>
</dbReference>
<evidence type="ECO:0000313" key="2">
    <source>
        <dbReference type="EMBL" id="KAF2495436.1"/>
    </source>
</evidence>
<dbReference type="OrthoDB" id="10611282at2759"/>
<proteinExistence type="predicted"/>
<reference evidence="2" key="1">
    <citation type="journal article" date="2020" name="Stud. Mycol.">
        <title>101 Dothideomycetes genomes: a test case for predicting lifestyles and emergence of pathogens.</title>
        <authorList>
            <person name="Haridas S."/>
            <person name="Albert R."/>
            <person name="Binder M."/>
            <person name="Bloem J."/>
            <person name="Labutti K."/>
            <person name="Salamov A."/>
            <person name="Andreopoulos B."/>
            <person name="Baker S."/>
            <person name="Barry K."/>
            <person name="Bills G."/>
            <person name="Bluhm B."/>
            <person name="Cannon C."/>
            <person name="Castanera R."/>
            <person name="Culley D."/>
            <person name="Daum C."/>
            <person name="Ezra D."/>
            <person name="Gonzalez J."/>
            <person name="Henrissat B."/>
            <person name="Kuo A."/>
            <person name="Liang C."/>
            <person name="Lipzen A."/>
            <person name="Lutzoni F."/>
            <person name="Magnuson J."/>
            <person name="Mondo S."/>
            <person name="Nolan M."/>
            <person name="Ohm R."/>
            <person name="Pangilinan J."/>
            <person name="Park H.-J."/>
            <person name="Ramirez L."/>
            <person name="Alfaro M."/>
            <person name="Sun H."/>
            <person name="Tritt A."/>
            <person name="Yoshinaga Y."/>
            <person name="Zwiers L.-H."/>
            <person name="Turgeon B."/>
            <person name="Goodwin S."/>
            <person name="Spatafora J."/>
            <person name="Crous P."/>
            <person name="Grigoriev I."/>
        </authorList>
    </citation>
    <scope>NUCLEOTIDE SEQUENCE</scope>
    <source>
        <strain evidence="2">CBS 269.34</strain>
    </source>
</reference>
<keyword evidence="3" id="KW-1185">Reference proteome</keyword>